<dbReference type="KEGG" id="sphi:TS85_11600"/>
<evidence type="ECO:0000313" key="2">
    <source>
        <dbReference type="Proteomes" id="UP000032300"/>
    </source>
</evidence>
<dbReference type="AlphaFoldDB" id="A0A7U4LF93"/>
<sequence length="96" mass="10317">MVDEQQARESLVAALTLLAEHGLPHDMSEVLVWGNPRLQCPPGALAKVLAANREQALREAAEKVQQIGVNQSQQNFAGLNIARLAILSLIAKEPVG</sequence>
<evidence type="ECO:0000313" key="1">
    <source>
        <dbReference type="EMBL" id="AJP72294.1"/>
    </source>
</evidence>
<protein>
    <submittedName>
        <fullName evidence="1">Uncharacterized protein</fullName>
    </submittedName>
</protein>
<reference evidence="1 2" key="1">
    <citation type="journal article" date="2015" name="Int. J. Syst. Evol. Microbiol.">
        <title>Sphingomonas hengshuiensis sp. nov., isolated from lake wetland.</title>
        <authorList>
            <person name="Wei S."/>
            <person name="Wang T."/>
            <person name="Liu H."/>
            <person name="Zhang C."/>
            <person name="Guo J."/>
            <person name="Wang Q."/>
            <person name="Liang K."/>
            <person name="Zhang Z."/>
        </authorList>
    </citation>
    <scope>NUCLEOTIDE SEQUENCE [LARGE SCALE GENOMIC DNA]</scope>
    <source>
        <strain evidence="1 2">WHSC-8</strain>
    </source>
</reference>
<organism evidence="1 2">
    <name type="scientific">Sphingomonas hengshuiensis</name>
    <dbReference type="NCBI Taxonomy" id="1609977"/>
    <lineage>
        <taxon>Bacteria</taxon>
        <taxon>Pseudomonadati</taxon>
        <taxon>Pseudomonadota</taxon>
        <taxon>Alphaproteobacteria</taxon>
        <taxon>Sphingomonadales</taxon>
        <taxon>Sphingomonadaceae</taxon>
        <taxon>Sphingomonas</taxon>
    </lineage>
</organism>
<name>A0A7U4LF93_9SPHN</name>
<gene>
    <name evidence="1" type="ORF">TS85_11600</name>
</gene>
<accession>A0A7U4LF93</accession>
<dbReference type="RefSeq" id="WP_044332286.1">
    <property type="nucleotide sequence ID" value="NZ_CP010836.1"/>
</dbReference>
<proteinExistence type="predicted"/>
<dbReference type="EMBL" id="CP010836">
    <property type="protein sequence ID" value="AJP72294.1"/>
    <property type="molecule type" value="Genomic_DNA"/>
</dbReference>
<reference evidence="1 2" key="2">
    <citation type="submission" date="2015-02" db="EMBL/GenBank/DDBJ databases">
        <title>The complete genome of Sphingomonas hengshuiensis sp. WHSC-8 isolated from soil of Hengshui Lake.</title>
        <authorList>
            <person name="Wei S."/>
            <person name="Guo J."/>
            <person name="Su C."/>
            <person name="Wu R."/>
            <person name="Zhang Z."/>
            <person name="Liang K."/>
            <person name="Li H."/>
            <person name="Wang T."/>
            <person name="Liu H."/>
            <person name="Zhang C."/>
            <person name="Li Z."/>
            <person name="Wang Q."/>
            <person name="Meng J."/>
        </authorList>
    </citation>
    <scope>NUCLEOTIDE SEQUENCE [LARGE SCALE GENOMIC DNA]</scope>
    <source>
        <strain evidence="1 2">WHSC-8</strain>
    </source>
</reference>
<keyword evidence="2" id="KW-1185">Reference proteome</keyword>
<dbReference type="Proteomes" id="UP000032300">
    <property type="component" value="Chromosome"/>
</dbReference>